<dbReference type="GO" id="GO:0009361">
    <property type="term" value="C:succinate-CoA ligase complex (ADP-forming)"/>
    <property type="evidence" value="ECO:0007669"/>
    <property type="project" value="TreeGrafter"/>
</dbReference>
<evidence type="ECO:0000256" key="7">
    <source>
        <dbReference type="HAMAP-Rule" id="MF_01988"/>
    </source>
</evidence>
<protein>
    <recommendedName>
        <fullName evidence="7">Succinate--CoA ligase [ADP-forming] subunit alpha</fullName>
        <ecNumber evidence="7">6.2.1.5</ecNumber>
    </recommendedName>
    <alternativeName>
        <fullName evidence="7">Succinyl-CoA synthetase subunit alpha</fullName>
        <shortName evidence="7">SCS-alpha</shortName>
    </alternativeName>
</protein>
<reference evidence="12 13" key="1">
    <citation type="submission" date="2018-03" db="EMBL/GenBank/DDBJ databases">
        <title>Genomic Encyclopedia of Archaeal and Bacterial Type Strains, Phase II (KMG-II): from individual species to whole genera.</title>
        <authorList>
            <person name="Goeker M."/>
        </authorList>
    </citation>
    <scope>NUCLEOTIDE SEQUENCE [LARGE SCALE GENOMIC DNA]</scope>
    <source>
        <strain evidence="12 13">DSM 44946</strain>
    </source>
</reference>
<dbReference type="PRINTS" id="PR01798">
    <property type="entry name" value="SCOASYNTHASE"/>
</dbReference>
<proteinExistence type="inferred from homology"/>
<dbReference type="SMART" id="SM00881">
    <property type="entry name" value="CoA_binding"/>
    <property type="match status" value="1"/>
</dbReference>
<evidence type="ECO:0000256" key="5">
    <source>
        <dbReference type="ARBA" id="ARBA00050563"/>
    </source>
</evidence>
<dbReference type="Proteomes" id="UP000237797">
    <property type="component" value="Unassembled WGS sequence"/>
</dbReference>
<dbReference type="PIRSF" id="PIRSF001553">
    <property type="entry name" value="SucCS_alpha"/>
    <property type="match status" value="1"/>
</dbReference>
<dbReference type="EMBL" id="PVNE01000004">
    <property type="protein sequence ID" value="PRX41900.1"/>
    <property type="molecule type" value="Genomic_DNA"/>
</dbReference>
<dbReference type="Pfam" id="PF02629">
    <property type="entry name" value="CoA_binding"/>
    <property type="match status" value="1"/>
</dbReference>
<evidence type="ECO:0000256" key="8">
    <source>
        <dbReference type="PIRSR" id="PIRSR001553-1"/>
    </source>
</evidence>
<name>A0A2T0LHR0_9BACL</name>
<dbReference type="SUPFAM" id="SSF52210">
    <property type="entry name" value="Succinyl-CoA synthetase domains"/>
    <property type="match status" value="1"/>
</dbReference>
<dbReference type="InterPro" id="IPR036291">
    <property type="entry name" value="NAD(P)-bd_dom_sf"/>
</dbReference>
<evidence type="ECO:0000313" key="12">
    <source>
        <dbReference type="EMBL" id="PRX41900.1"/>
    </source>
</evidence>
<dbReference type="GO" id="GO:0005829">
    <property type="term" value="C:cytosol"/>
    <property type="evidence" value="ECO:0007669"/>
    <property type="project" value="TreeGrafter"/>
</dbReference>
<dbReference type="NCBIfam" id="NF004230">
    <property type="entry name" value="PRK05678.1"/>
    <property type="match status" value="1"/>
</dbReference>
<evidence type="ECO:0000256" key="4">
    <source>
        <dbReference type="ARBA" id="ARBA00022741"/>
    </source>
</evidence>
<dbReference type="GO" id="GO:0006099">
    <property type="term" value="P:tricarboxylic acid cycle"/>
    <property type="evidence" value="ECO:0007669"/>
    <property type="project" value="UniProtKB-UniRule"/>
</dbReference>
<organism evidence="12 13">
    <name type="scientific">Planifilum fimeticola</name>
    <dbReference type="NCBI Taxonomy" id="201975"/>
    <lineage>
        <taxon>Bacteria</taxon>
        <taxon>Bacillati</taxon>
        <taxon>Bacillota</taxon>
        <taxon>Bacilli</taxon>
        <taxon>Bacillales</taxon>
        <taxon>Thermoactinomycetaceae</taxon>
        <taxon>Planifilum</taxon>
    </lineage>
</organism>
<dbReference type="RefSeq" id="WP_106344278.1">
    <property type="nucleotide sequence ID" value="NZ_PVNE01000004.1"/>
</dbReference>
<dbReference type="InterPro" id="IPR033847">
    <property type="entry name" value="Citrt_syn/SCS-alpha_CS"/>
</dbReference>
<dbReference type="Pfam" id="PF00549">
    <property type="entry name" value="Ligase_CoA"/>
    <property type="match status" value="1"/>
</dbReference>
<comment type="caution">
    <text evidence="12">The sequence shown here is derived from an EMBL/GenBank/DDBJ whole genome shotgun (WGS) entry which is preliminary data.</text>
</comment>
<dbReference type="GO" id="GO:0004775">
    <property type="term" value="F:succinate-CoA ligase (ADP-forming) activity"/>
    <property type="evidence" value="ECO:0007669"/>
    <property type="project" value="UniProtKB-UniRule"/>
</dbReference>
<evidence type="ECO:0000256" key="3">
    <source>
        <dbReference type="ARBA" id="ARBA00022598"/>
    </source>
</evidence>
<keyword evidence="4 7" id="KW-0547">Nucleotide-binding</keyword>
<feature type="active site" description="Tele-phosphohistidine intermediate" evidence="7 8">
    <location>
        <position position="247"/>
    </location>
</feature>
<feature type="binding site" evidence="7">
    <location>
        <begin position="17"/>
        <end position="20"/>
    </location>
    <ligand>
        <name>CoA</name>
        <dbReference type="ChEBI" id="CHEBI:57287"/>
    </ligand>
</feature>
<feature type="binding site" evidence="7">
    <location>
        <begin position="96"/>
        <end position="98"/>
    </location>
    <ligand>
        <name>CoA</name>
        <dbReference type="ChEBI" id="CHEBI:57287"/>
    </ligand>
</feature>
<dbReference type="PANTHER" id="PTHR11117">
    <property type="entry name" value="SUCCINYL-COA LIGASE SUBUNIT ALPHA"/>
    <property type="match status" value="1"/>
</dbReference>
<dbReference type="GO" id="GO:0000166">
    <property type="term" value="F:nucleotide binding"/>
    <property type="evidence" value="ECO:0007669"/>
    <property type="project" value="UniProtKB-KW"/>
</dbReference>
<comment type="catalytic activity">
    <reaction evidence="5">
        <text>succinate + ATP + CoA = succinyl-CoA + ADP + phosphate</text>
        <dbReference type="Rhea" id="RHEA:17661"/>
        <dbReference type="ChEBI" id="CHEBI:30031"/>
        <dbReference type="ChEBI" id="CHEBI:30616"/>
        <dbReference type="ChEBI" id="CHEBI:43474"/>
        <dbReference type="ChEBI" id="CHEBI:57287"/>
        <dbReference type="ChEBI" id="CHEBI:57292"/>
        <dbReference type="ChEBI" id="CHEBI:456216"/>
        <dbReference type="EC" id="6.2.1.5"/>
    </reaction>
    <physiologicalReaction direction="right-to-left" evidence="5">
        <dbReference type="Rhea" id="RHEA:17663"/>
    </physiologicalReaction>
</comment>
<dbReference type="OrthoDB" id="9807196at2"/>
<evidence type="ECO:0000313" key="13">
    <source>
        <dbReference type="Proteomes" id="UP000237797"/>
    </source>
</evidence>
<dbReference type="InterPro" id="IPR016102">
    <property type="entry name" value="Succinyl-CoA_synth-like"/>
</dbReference>
<sequence length="301" mass="31370">MSIFVNKDTKVITQGITGSNGMFHTKQALEYGTKVVAGVTPGKGGTSVEGVPVFDTVEEAVKETGANASVIYVPPAFAADAIMEAVDAELDLVVCITEGIPVLDMVKVKRYMEGKKTRLIGPNCPGVITPGECKIGIMPGYIHMPGKVGIVSRSGTLTYEAVHQLTTRGIGQSTAVGIGGDPVNGTNFIDVLKEFQADPDTLAVILIGEIGGTAEEEAAEWIRQNMDKPVVAFIGGQTAPPGKRMGHAGAIISGGKGTAAEKIAKLQECGVKVAPTPADIGETLVQVLKEKGLLEQCITKK</sequence>
<evidence type="ECO:0000259" key="11">
    <source>
        <dbReference type="SMART" id="SM00881"/>
    </source>
</evidence>
<dbReference type="PANTHER" id="PTHR11117:SF2">
    <property type="entry name" value="SUCCINATE--COA LIGASE [ADP_GDP-FORMING] SUBUNIT ALPHA, MITOCHONDRIAL"/>
    <property type="match status" value="1"/>
</dbReference>
<keyword evidence="13" id="KW-1185">Reference proteome</keyword>
<dbReference type="FunFam" id="3.40.50.261:FF:000002">
    <property type="entry name" value="Succinate--CoA ligase [ADP-forming] subunit alpha"/>
    <property type="match status" value="1"/>
</dbReference>
<evidence type="ECO:0000256" key="10">
    <source>
        <dbReference type="RuleBase" id="RU000699"/>
    </source>
</evidence>
<feature type="binding site" evidence="7">
    <location>
        <position position="43"/>
    </location>
    <ligand>
        <name>CoA</name>
        <dbReference type="ChEBI" id="CHEBI:57287"/>
    </ligand>
</feature>
<dbReference type="InterPro" id="IPR017440">
    <property type="entry name" value="Cit_synth/succinyl-CoA_lig_AS"/>
</dbReference>
<keyword evidence="2 7" id="KW-0816">Tricarboxylic acid cycle</keyword>
<dbReference type="SUPFAM" id="SSF51735">
    <property type="entry name" value="NAD(P)-binding Rossmann-fold domains"/>
    <property type="match status" value="1"/>
</dbReference>
<dbReference type="PROSITE" id="PS01216">
    <property type="entry name" value="SUCCINYL_COA_LIG_1"/>
    <property type="match status" value="1"/>
</dbReference>
<evidence type="ECO:0000256" key="9">
    <source>
        <dbReference type="RuleBase" id="RU000677"/>
    </source>
</evidence>
<comment type="subunit">
    <text evidence="7 10">Heterotetramer of two alpha and two beta subunits.</text>
</comment>
<gene>
    <name evidence="7" type="primary">sucD</name>
    <name evidence="12" type="ORF">CLV97_104140</name>
</gene>
<dbReference type="HAMAP" id="MF_01988">
    <property type="entry name" value="Succ_CoA_alpha"/>
    <property type="match status" value="1"/>
</dbReference>
<dbReference type="FunFam" id="3.40.50.720:FF:000002">
    <property type="entry name" value="Succinate--CoA ligase [ADP-forming] subunit alpha"/>
    <property type="match status" value="1"/>
</dbReference>
<comment type="similarity">
    <text evidence="7 9">Belongs to the succinate/malate CoA ligase alpha subunit family.</text>
</comment>
<evidence type="ECO:0000256" key="6">
    <source>
        <dbReference type="ARBA" id="ARBA00052891"/>
    </source>
</evidence>
<dbReference type="InterPro" id="IPR005811">
    <property type="entry name" value="SUCC_ACL_C"/>
</dbReference>
<comment type="function">
    <text evidence="7 10">Succinyl-CoA synthetase functions in the citric acid cycle (TCA), coupling the hydrolysis of succinyl-CoA to the synthesis of either ATP or GTP and thus represents the only step of substrate-level phosphorylation in the TCA. The alpha subunit of the enzyme binds the substrates coenzyme A and phosphate, while succinate binding and nucleotide specificity is provided by the beta subunit.</text>
</comment>
<dbReference type="UniPathway" id="UPA00223">
    <property type="reaction ID" value="UER00999"/>
</dbReference>
<dbReference type="NCBIfam" id="TIGR01019">
    <property type="entry name" value="sucCoAalpha"/>
    <property type="match status" value="1"/>
</dbReference>
<dbReference type="EC" id="6.2.1.5" evidence="7"/>
<dbReference type="Gene3D" id="3.40.50.261">
    <property type="entry name" value="Succinyl-CoA synthetase domains"/>
    <property type="match status" value="1"/>
</dbReference>
<feature type="domain" description="CoA-binding" evidence="11">
    <location>
        <begin position="4"/>
        <end position="100"/>
    </location>
</feature>
<dbReference type="AlphaFoldDB" id="A0A2T0LHR0"/>
<comment type="pathway">
    <text evidence="1 7 10">Carbohydrate metabolism; tricarboxylic acid cycle; succinate from succinyl-CoA (ligase route): step 1/1.</text>
</comment>
<accession>A0A2T0LHR0</accession>
<comment type="catalytic activity">
    <reaction evidence="6">
        <text>GTP + succinate + CoA = succinyl-CoA + GDP + phosphate</text>
        <dbReference type="Rhea" id="RHEA:22120"/>
        <dbReference type="ChEBI" id="CHEBI:30031"/>
        <dbReference type="ChEBI" id="CHEBI:37565"/>
        <dbReference type="ChEBI" id="CHEBI:43474"/>
        <dbReference type="ChEBI" id="CHEBI:57287"/>
        <dbReference type="ChEBI" id="CHEBI:57292"/>
        <dbReference type="ChEBI" id="CHEBI:58189"/>
    </reaction>
    <physiologicalReaction direction="right-to-left" evidence="6">
        <dbReference type="Rhea" id="RHEA:22122"/>
    </physiologicalReaction>
</comment>
<dbReference type="InterPro" id="IPR003781">
    <property type="entry name" value="CoA-bd"/>
</dbReference>
<dbReference type="PROSITE" id="PS00399">
    <property type="entry name" value="SUCCINYL_COA_LIG_2"/>
    <property type="match status" value="1"/>
</dbReference>
<feature type="binding site" evidence="7">
    <location>
        <position position="159"/>
    </location>
    <ligand>
        <name>substrate</name>
        <note>ligand shared with subunit beta</note>
    </ligand>
</feature>
<keyword evidence="3 7" id="KW-0436">Ligase</keyword>
<dbReference type="InterPro" id="IPR005810">
    <property type="entry name" value="CoA_lig_alpha"/>
</dbReference>
<evidence type="ECO:0000256" key="1">
    <source>
        <dbReference type="ARBA" id="ARBA00005064"/>
    </source>
</evidence>
<dbReference type="Gene3D" id="3.40.50.720">
    <property type="entry name" value="NAD(P)-binding Rossmann-like Domain"/>
    <property type="match status" value="1"/>
</dbReference>
<dbReference type="GO" id="GO:0004776">
    <property type="term" value="F:succinate-CoA ligase (GDP-forming) activity"/>
    <property type="evidence" value="ECO:0007669"/>
    <property type="project" value="TreeGrafter"/>
</dbReference>
<evidence type="ECO:0000256" key="2">
    <source>
        <dbReference type="ARBA" id="ARBA00022532"/>
    </source>
</evidence>